<evidence type="ECO:0008006" key="2">
    <source>
        <dbReference type="Google" id="ProtNLM"/>
    </source>
</evidence>
<dbReference type="PANTHER" id="PTHR37423">
    <property type="entry name" value="SOLUBLE LYTIC MUREIN TRANSGLYCOSYLASE-RELATED"/>
    <property type="match status" value="1"/>
</dbReference>
<dbReference type="Gene3D" id="1.10.530.10">
    <property type="match status" value="1"/>
</dbReference>
<reference evidence="1" key="1">
    <citation type="submission" date="2018-05" db="EMBL/GenBank/DDBJ databases">
        <authorList>
            <person name="Lanie J.A."/>
            <person name="Ng W.-L."/>
            <person name="Kazmierczak K.M."/>
            <person name="Andrzejewski T.M."/>
            <person name="Davidsen T.M."/>
            <person name="Wayne K.J."/>
            <person name="Tettelin H."/>
            <person name="Glass J.I."/>
            <person name="Rusch D."/>
            <person name="Podicherti R."/>
            <person name="Tsui H.-C.T."/>
            <person name="Winkler M.E."/>
        </authorList>
    </citation>
    <scope>NUCLEOTIDE SEQUENCE</scope>
</reference>
<dbReference type="EMBL" id="UINC01020520">
    <property type="protein sequence ID" value="SVA86100.1"/>
    <property type="molecule type" value="Genomic_DNA"/>
</dbReference>
<dbReference type="PANTHER" id="PTHR37423:SF2">
    <property type="entry name" value="MEMBRANE-BOUND LYTIC MUREIN TRANSGLYCOSYLASE C"/>
    <property type="match status" value="1"/>
</dbReference>
<name>A0A381ZA46_9ZZZZ</name>
<dbReference type="SUPFAM" id="SSF53955">
    <property type="entry name" value="Lysozyme-like"/>
    <property type="match status" value="1"/>
</dbReference>
<proteinExistence type="predicted"/>
<dbReference type="InterPro" id="IPR023346">
    <property type="entry name" value="Lysozyme-like_dom_sf"/>
</dbReference>
<evidence type="ECO:0000313" key="1">
    <source>
        <dbReference type="EMBL" id="SVA86100.1"/>
    </source>
</evidence>
<accession>A0A381ZA46</accession>
<protein>
    <recommendedName>
        <fullName evidence="2">Transglycosylase SLT domain-containing protein</fullName>
    </recommendedName>
</protein>
<sequence>MTLAAYNAGESRVSAWIKKYGDPRKDDISAIDWIELIPFKETRNYVQRVLENVQVYSFIENNNTPQPYSILEDINRGYVGGKTIIKPVKKNS</sequence>
<organism evidence="1">
    <name type="scientific">marine metagenome</name>
    <dbReference type="NCBI Taxonomy" id="408172"/>
    <lineage>
        <taxon>unclassified sequences</taxon>
        <taxon>metagenomes</taxon>
        <taxon>ecological metagenomes</taxon>
    </lineage>
</organism>
<gene>
    <name evidence="1" type="ORF">METZ01_LOCUS138954</name>
</gene>
<dbReference type="AlphaFoldDB" id="A0A381ZA46"/>